<evidence type="ECO:0000313" key="5">
    <source>
        <dbReference type="Proteomes" id="UP000031980"/>
    </source>
</evidence>
<feature type="signal peptide" evidence="1">
    <location>
        <begin position="1"/>
        <end position="24"/>
    </location>
</feature>
<dbReference type="Proteomes" id="UP000031980">
    <property type="component" value="Unassembled WGS sequence"/>
</dbReference>
<dbReference type="Proteomes" id="UP000031937">
    <property type="component" value="Unassembled WGS sequence"/>
</dbReference>
<evidence type="ECO:0000313" key="2">
    <source>
        <dbReference type="EMBL" id="KIO43169.1"/>
    </source>
</evidence>
<dbReference type="EMBL" id="JPIT01000032">
    <property type="protein sequence ID" value="KIO43169.1"/>
    <property type="molecule type" value="Genomic_DNA"/>
</dbReference>
<proteinExistence type="predicted"/>
<accession>A0A0C3RH08</accession>
<keyword evidence="1" id="KW-0732">Signal</keyword>
<name>A0A0C3RH08_9PORP</name>
<evidence type="ECO:0000256" key="1">
    <source>
        <dbReference type="SAM" id="SignalP"/>
    </source>
</evidence>
<feature type="chain" id="PRO_5043118945" evidence="1">
    <location>
        <begin position="25"/>
        <end position="150"/>
    </location>
</feature>
<gene>
    <name evidence="3" type="ORF">BA92_07650</name>
    <name evidence="2" type="ORF">IE90_13255</name>
</gene>
<comment type="caution">
    <text evidence="3">The sequence shown here is derived from an EMBL/GenBank/DDBJ whole genome shotgun (WGS) entry which is preliminary data.</text>
</comment>
<dbReference type="AlphaFoldDB" id="A0A0C3RH08"/>
<evidence type="ECO:0000313" key="4">
    <source>
        <dbReference type="Proteomes" id="UP000031937"/>
    </source>
</evidence>
<protein>
    <submittedName>
        <fullName evidence="3">Uncharacterized protein</fullName>
    </submittedName>
</protein>
<reference evidence="3 5" key="1">
    <citation type="submission" date="2014-07" db="EMBL/GenBank/DDBJ databases">
        <title>Porphyromonadaceae bacterium OUH 308042 = ATCC BAA-2681 = DSM 28342 draft genome.</title>
        <authorList>
            <person name="Sydenham T.V."/>
            <person name="Hasman H."/>
            <person name="Justensen U.S."/>
        </authorList>
    </citation>
    <scope>NUCLEOTIDE SEQUENCE [LARGE SCALE GENOMIC DNA]</scope>
    <source>
        <strain evidence="3 5">OUH 308042</strain>
    </source>
</reference>
<keyword evidence="5" id="KW-1185">Reference proteome</keyword>
<reference evidence="2 4" key="2">
    <citation type="submission" date="2014-07" db="EMBL/GenBank/DDBJ databases">
        <title>Porphyromonadaceae bacterium OUH 334697 = ATCC BAA-2682 = DSM 28341 draft genome.</title>
        <authorList>
            <person name="Sydenham T.V."/>
            <person name="Hasman H."/>
            <person name="Justesen U.S."/>
        </authorList>
    </citation>
    <scope>NUCLEOTIDE SEQUENCE [LARGE SCALE GENOMIC DNA]</scope>
    <source>
        <strain evidence="2 4">OUH 334697</strain>
    </source>
</reference>
<evidence type="ECO:0000313" key="3">
    <source>
        <dbReference type="EMBL" id="KIO44884.1"/>
    </source>
</evidence>
<organism evidence="3 5">
    <name type="scientific">Sanguibacteroides justesenii</name>
    <dbReference type="NCBI Taxonomy" id="1547597"/>
    <lineage>
        <taxon>Bacteria</taxon>
        <taxon>Pseudomonadati</taxon>
        <taxon>Bacteroidota</taxon>
        <taxon>Bacteroidia</taxon>
        <taxon>Bacteroidales</taxon>
        <taxon>Porphyromonadaceae</taxon>
        <taxon>Sanguibacteroides</taxon>
    </lineage>
</organism>
<sequence>MKIKKFTVACFFIIALFTVNASMAQRISPENSNVQMYVDDSYIMQYHIDPEGFIVVSRSVISNNPDIVSVTELQFHNSNSIFSWILRLVGIRIGTAMITTSIIFTNQYGNDIIVTTNTFVTTMWYTEFRQAPSASTNIVIGDAIKEEDQP</sequence>
<dbReference type="EMBL" id="JPIU01000038">
    <property type="protein sequence ID" value="KIO44884.1"/>
    <property type="molecule type" value="Genomic_DNA"/>
</dbReference>